<dbReference type="EMBL" id="BMYM01000001">
    <property type="protein sequence ID" value="GHD29936.1"/>
    <property type="molecule type" value="Genomic_DNA"/>
</dbReference>
<evidence type="ECO:0000313" key="3">
    <source>
        <dbReference type="Proteomes" id="UP000644693"/>
    </source>
</evidence>
<keyword evidence="1" id="KW-0472">Membrane</keyword>
<keyword evidence="1" id="KW-1133">Transmembrane helix</keyword>
<reference evidence="2" key="1">
    <citation type="journal article" date="2014" name="Int. J. Syst. Evol. Microbiol.">
        <title>Complete genome sequence of Corynebacterium casei LMG S-19264T (=DSM 44701T), isolated from a smear-ripened cheese.</title>
        <authorList>
            <consortium name="US DOE Joint Genome Institute (JGI-PGF)"/>
            <person name="Walter F."/>
            <person name="Albersmeier A."/>
            <person name="Kalinowski J."/>
            <person name="Ruckert C."/>
        </authorList>
    </citation>
    <scope>NUCLEOTIDE SEQUENCE</scope>
    <source>
        <strain evidence="2">KCTC 23430</strain>
    </source>
</reference>
<keyword evidence="3" id="KW-1185">Reference proteome</keyword>
<gene>
    <name evidence="2" type="ORF">GCM10007053_11180</name>
</gene>
<dbReference type="RefSeq" id="WP_189475937.1">
    <property type="nucleotide sequence ID" value="NZ_BMYM01000001.1"/>
</dbReference>
<dbReference type="Proteomes" id="UP000644693">
    <property type="component" value="Unassembled WGS sequence"/>
</dbReference>
<feature type="transmembrane region" description="Helical" evidence="1">
    <location>
        <begin position="161"/>
        <end position="181"/>
    </location>
</feature>
<keyword evidence="1" id="KW-0812">Transmembrane</keyword>
<sequence>MTLAPRQRFVAWVIVLIPAFFIVWHALASVLAAPVVFAAGEILSLWLPSLVDEYSLVGTDMLLKTPFGETAGQLVPLAQAEFQIGFNQDTRLLTYAIPFYAALHFASELDNPIERFGRGLLVLWLLMIVGMICVSLKNLMVSLGTTAFDVGSLPPPAAIALSYQFSVLIIPPVAPICLWAWEARSLPWLNAMIESASARLAKS</sequence>
<evidence type="ECO:0000313" key="2">
    <source>
        <dbReference type="EMBL" id="GHD29936.1"/>
    </source>
</evidence>
<dbReference type="AlphaFoldDB" id="A0A918XGR6"/>
<name>A0A918XGR6_9GAMM</name>
<accession>A0A918XGR6</accession>
<dbReference type="NCBIfam" id="NF041730">
    <property type="entry name" value="XrtH_assoc"/>
    <property type="match status" value="1"/>
</dbReference>
<comment type="caution">
    <text evidence="2">The sequence shown here is derived from an EMBL/GenBank/DDBJ whole genome shotgun (WGS) entry which is preliminary data.</text>
</comment>
<reference evidence="2" key="2">
    <citation type="submission" date="2020-09" db="EMBL/GenBank/DDBJ databases">
        <authorList>
            <person name="Sun Q."/>
            <person name="Kim S."/>
        </authorList>
    </citation>
    <scope>NUCLEOTIDE SEQUENCE</scope>
    <source>
        <strain evidence="2">KCTC 23430</strain>
    </source>
</reference>
<evidence type="ECO:0000256" key="1">
    <source>
        <dbReference type="SAM" id="Phobius"/>
    </source>
</evidence>
<organism evidence="2 3">
    <name type="scientific">Parahalioglobus pacificus</name>
    <dbReference type="NCBI Taxonomy" id="930806"/>
    <lineage>
        <taxon>Bacteria</taxon>
        <taxon>Pseudomonadati</taxon>
        <taxon>Pseudomonadota</taxon>
        <taxon>Gammaproteobacteria</taxon>
        <taxon>Cellvibrionales</taxon>
        <taxon>Halieaceae</taxon>
        <taxon>Parahalioglobus</taxon>
    </lineage>
</organism>
<feature type="transmembrane region" description="Helical" evidence="1">
    <location>
        <begin position="121"/>
        <end position="141"/>
    </location>
</feature>
<dbReference type="InterPro" id="IPR049823">
    <property type="entry name" value="XrtH_assoc"/>
</dbReference>
<protein>
    <submittedName>
        <fullName evidence="2">Uncharacterized protein</fullName>
    </submittedName>
</protein>
<proteinExistence type="predicted"/>